<sequence>MSSKKNKGKPKSSSNDRQSKLYIYGTGLVLTLAIVGATAFSILNSNNKESALDLAASKPIAGVQSFTGLSRNHIATDLAPTTLPPTGGDHAANWTKCGIYSSPVNTSMSVHSLEHGAAWISYQPTLPKDQIKTLESFVTPSSYRLIAPYDNLASPIVLSAWGKQLSVDDASDSRIAVFLKAFTQGPDTPEPGAPC</sequence>
<comment type="caution">
    <text evidence="2">The sequence shown here is derived from an EMBL/GenBank/DDBJ whole genome shotgun (WGS) entry which is preliminary data.</text>
</comment>
<gene>
    <name evidence="2" type="ORF">ABR54_01560</name>
</gene>
<evidence type="ECO:0000256" key="1">
    <source>
        <dbReference type="SAM" id="Phobius"/>
    </source>
</evidence>
<dbReference type="InterPro" id="IPR021454">
    <property type="entry name" value="DUF3105"/>
</dbReference>
<organism evidence="2 3">
    <name type="scientific">Actinobacteria bacterium BACL15 MAG-120619-bin91</name>
    <dbReference type="NCBI Taxonomy" id="1655562"/>
    <lineage>
        <taxon>Bacteria</taxon>
        <taxon>Bacillati</taxon>
        <taxon>Actinomycetota</taxon>
        <taxon>Actinomycetes</taxon>
        <taxon>Actinomycetes incertae sedis</taxon>
        <taxon>ac1 cluster</taxon>
    </lineage>
</organism>
<protein>
    <recommendedName>
        <fullName evidence="4">DUF3105 domain-containing protein</fullName>
    </recommendedName>
</protein>
<dbReference type="Pfam" id="PF11303">
    <property type="entry name" value="DUF3105"/>
    <property type="match status" value="1"/>
</dbReference>
<keyword evidence="1" id="KW-1133">Transmembrane helix</keyword>
<dbReference type="AlphaFoldDB" id="A0A0R2P923"/>
<keyword evidence="1" id="KW-0472">Membrane</keyword>
<feature type="transmembrane region" description="Helical" evidence="1">
    <location>
        <begin position="21"/>
        <end position="43"/>
    </location>
</feature>
<dbReference type="EMBL" id="LIAM01000204">
    <property type="protein sequence ID" value="KRO34485.1"/>
    <property type="molecule type" value="Genomic_DNA"/>
</dbReference>
<accession>A0A0R2P923</accession>
<proteinExistence type="predicted"/>
<evidence type="ECO:0008006" key="4">
    <source>
        <dbReference type="Google" id="ProtNLM"/>
    </source>
</evidence>
<name>A0A0R2P923_9ACTN</name>
<reference evidence="2 3" key="1">
    <citation type="submission" date="2015-10" db="EMBL/GenBank/DDBJ databases">
        <title>Metagenome-Assembled Genomes uncover a global brackish microbiome.</title>
        <authorList>
            <person name="Hugerth L.W."/>
            <person name="Larsson J."/>
            <person name="Alneberg J."/>
            <person name="Lindh M.V."/>
            <person name="Legrand C."/>
            <person name="Pinhassi J."/>
            <person name="Andersson A.F."/>
        </authorList>
    </citation>
    <scope>NUCLEOTIDE SEQUENCE [LARGE SCALE GENOMIC DNA]</scope>
    <source>
        <strain evidence="2">BACL15 MAG-120619-bin91</strain>
    </source>
</reference>
<evidence type="ECO:0000313" key="2">
    <source>
        <dbReference type="EMBL" id="KRO34485.1"/>
    </source>
</evidence>
<evidence type="ECO:0000313" key="3">
    <source>
        <dbReference type="Proteomes" id="UP000053274"/>
    </source>
</evidence>
<keyword evidence="1" id="KW-0812">Transmembrane</keyword>
<dbReference type="Proteomes" id="UP000053274">
    <property type="component" value="Unassembled WGS sequence"/>
</dbReference>